<dbReference type="GO" id="GO:0030018">
    <property type="term" value="C:Z disc"/>
    <property type="evidence" value="ECO:0007669"/>
    <property type="project" value="TreeGrafter"/>
</dbReference>
<feature type="region of interest" description="Disordered" evidence="1">
    <location>
        <begin position="172"/>
        <end position="195"/>
    </location>
</feature>
<dbReference type="GO" id="GO:0005219">
    <property type="term" value="F:ryanodine-sensitive calcium-release channel activity"/>
    <property type="evidence" value="ECO:0007669"/>
    <property type="project" value="TreeGrafter"/>
</dbReference>
<dbReference type="GO" id="GO:0034704">
    <property type="term" value="C:calcium channel complex"/>
    <property type="evidence" value="ECO:0007669"/>
    <property type="project" value="TreeGrafter"/>
</dbReference>
<dbReference type="AlphaFoldDB" id="A0A9J6GXC9"/>
<dbReference type="VEuPathDB" id="VectorBase:HLOH_062433"/>
<dbReference type="GO" id="GO:0005790">
    <property type="term" value="C:smooth endoplasmic reticulum"/>
    <property type="evidence" value="ECO:0007669"/>
    <property type="project" value="TreeGrafter"/>
</dbReference>
<comment type="caution">
    <text evidence="2">The sequence shown here is derived from an EMBL/GenBank/DDBJ whole genome shotgun (WGS) entry which is preliminary data.</text>
</comment>
<organism evidence="2 3">
    <name type="scientific">Haemaphysalis longicornis</name>
    <name type="common">Bush tick</name>
    <dbReference type="NCBI Taxonomy" id="44386"/>
    <lineage>
        <taxon>Eukaryota</taxon>
        <taxon>Metazoa</taxon>
        <taxon>Ecdysozoa</taxon>
        <taxon>Arthropoda</taxon>
        <taxon>Chelicerata</taxon>
        <taxon>Arachnida</taxon>
        <taxon>Acari</taxon>
        <taxon>Parasitiformes</taxon>
        <taxon>Ixodida</taxon>
        <taxon>Ixodoidea</taxon>
        <taxon>Ixodidae</taxon>
        <taxon>Haemaphysalinae</taxon>
        <taxon>Haemaphysalis</taxon>
    </lineage>
</organism>
<dbReference type="EMBL" id="JABSTR010000010">
    <property type="protein sequence ID" value="KAH9379883.1"/>
    <property type="molecule type" value="Genomic_DNA"/>
</dbReference>
<dbReference type="PANTHER" id="PTHR46399:SF8">
    <property type="entry name" value="B30.2_SPRY DOMAIN-CONTAINING PROTEIN"/>
    <property type="match status" value="1"/>
</dbReference>
<dbReference type="Proteomes" id="UP000821853">
    <property type="component" value="Chromosome 8"/>
</dbReference>
<sequence>MFICRINVDRATGQNKSDLPAGLQPNHKQSIVMFLERVYGLETQETFFRLLEDGFLPDLRAATMLDRVYTTFILFSLLLHASHRVSVIKKAEKADSVESDMALALNRYIGNSVLPMLIQYYAYFTNAENYASLLDATLHTVYRCPRSRFSPRDSGRRSRDFLVALTSSKALRRRERGGAPSEEPQAPSQGQNASPERRFASSLLEKLLQYLDVAAINLKVLRPSVPFSRRTSFKTSSRDVKFFSKVVLPLMEKVFVAQRAFFLMSPTATSTVGTATIREKEMVASLFCKLGGLLRAKFSVFGNECKLTVSCLQTLIRATDAKAIVKNCPDFVKTSMLTYFNNAADDLATTLLNLQQGRYSHLRGTTMKTSSSLNYVQLVLLPVLTALFDHMAANEFGSDLLLSDIQVACYKILNSLYTLGTNMELTGEGWNFVKAELERHRPAYGNCLGAFAATFPVAFLEPSHNKHNPYCIHGKAQEHSLEAQAVMATLESSMPTLEDLMGQVEKFVTANGKYLEQPFIIEVMIPMLCRLVFRFYLLQVKFLMQVA</sequence>
<evidence type="ECO:0000256" key="1">
    <source>
        <dbReference type="SAM" id="MobiDB-lite"/>
    </source>
</evidence>
<accession>A0A9J6GXC9</accession>
<protein>
    <submittedName>
        <fullName evidence="2">Uncharacterized protein</fullName>
    </submittedName>
</protein>
<dbReference type="GO" id="GO:0033017">
    <property type="term" value="C:sarcoplasmic reticulum membrane"/>
    <property type="evidence" value="ECO:0007669"/>
    <property type="project" value="TreeGrafter"/>
</dbReference>
<dbReference type="PANTHER" id="PTHR46399">
    <property type="entry name" value="B30.2/SPRY DOMAIN-CONTAINING PROTEIN"/>
    <property type="match status" value="1"/>
</dbReference>
<dbReference type="GO" id="GO:0014808">
    <property type="term" value="P:release of sequestered calcium ion into cytosol by sarcoplasmic reticulum"/>
    <property type="evidence" value="ECO:0007669"/>
    <property type="project" value="TreeGrafter"/>
</dbReference>
<reference evidence="2 3" key="1">
    <citation type="journal article" date="2020" name="Cell">
        <title>Large-Scale Comparative Analyses of Tick Genomes Elucidate Their Genetic Diversity and Vector Capacities.</title>
        <authorList>
            <consortium name="Tick Genome and Microbiome Consortium (TIGMIC)"/>
            <person name="Jia N."/>
            <person name="Wang J."/>
            <person name="Shi W."/>
            <person name="Du L."/>
            <person name="Sun Y."/>
            <person name="Zhan W."/>
            <person name="Jiang J.F."/>
            <person name="Wang Q."/>
            <person name="Zhang B."/>
            <person name="Ji P."/>
            <person name="Bell-Sakyi L."/>
            <person name="Cui X.M."/>
            <person name="Yuan T.T."/>
            <person name="Jiang B.G."/>
            <person name="Yang W.F."/>
            <person name="Lam T.T."/>
            <person name="Chang Q.C."/>
            <person name="Ding S.J."/>
            <person name="Wang X.J."/>
            <person name="Zhu J.G."/>
            <person name="Ruan X.D."/>
            <person name="Zhao L."/>
            <person name="Wei J.T."/>
            <person name="Ye R.Z."/>
            <person name="Que T.C."/>
            <person name="Du C.H."/>
            <person name="Zhou Y.H."/>
            <person name="Cheng J.X."/>
            <person name="Dai P.F."/>
            <person name="Guo W.B."/>
            <person name="Han X.H."/>
            <person name="Huang E.J."/>
            <person name="Li L.F."/>
            <person name="Wei W."/>
            <person name="Gao Y.C."/>
            <person name="Liu J.Z."/>
            <person name="Shao H.Z."/>
            <person name="Wang X."/>
            <person name="Wang C.C."/>
            <person name="Yang T.C."/>
            <person name="Huo Q.B."/>
            <person name="Li W."/>
            <person name="Chen H.Y."/>
            <person name="Chen S.E."/>
            <person name="Zhou L.G."/>
            <person name="Ni X.B."/>
            <person name="Tian J.H."/>
            <person name="Sheng Y."/>
            <person name="Liu T."/>
            <person name="Pan Y.S."/>
            <person name="Xia L.Y."/>
            <person name="Li J."/>
            <person name="Zhao F."/>
            <person name="Cao W.C."/>
        </authorList>
    </citation>
    <scope>NUCLEOTIDE SEQUENCE [LARGE SCALE GENOMIC DNA]</scope>
    <source>
        <strain evidence="2">HaeL-2018</strain>
    </source>
</reference>
<gene>
    <name evidence="2" type="ORF">HPB48_013787</name>
</gene>
<name>A0A9J6GXC9_HAELO</name>
<keyword evidence="3" id="KW-1185">Reference proteome</keyword>
<dbReference type="GO" id="GO:0042383">
    <property type="term" value="C:sarcolemma"/>
    <property type="evidence" value="ECO:0007669"/>
    <property type="project" value="TreeGrafter"/>
</dbReference>
<evidence type="ECO:0000313" key="3">
    <source>
        <dbReference type="Proteomes" id="UP000821853"/>
    </source>
</evidence>
<dbReference type="GO" id="GO:0006941">
    <property type="term" value="P:striated muscle contraction"/>
    <property type="evidence" value="ECO:0007669"/>
    <property type="project" value="TreeGrafter"/>
</dbReference>
<dbReference type="InterPro" id="IPR015925">
    <property type="entry name" value="Ryanodine_IP3_receptor"/>
</dbReference>
<evidence type="ECO:0000313" key="2">
    <source>
        <dbReference type="EMBL" id="KAH9379883.1"/>
    </source>
</evidence>
<proteinExistence type="predicted"/>
<dbReference type="OrthoDB" id="6513031at2759"/>